<sequence>MANAHFSSSASAEQFWLNRDPPVGASSALSPSTSSEELIGSLCQSLRTTLIDSYDQASTGIPSASKEEENAKKMPFLRFPIEGQEGHWLAKKHEAPEWWDLFYDLAVVAVLTIFSTNHELNRPKAIPVFLSYYAIVCWVWTSQIHYDIRYQALDGWHKVAKAVQIMTFVYMGAASGDWNPGMIRIDEPYLATQSQIGASEHRTANESFKTVLAAFIISRGFLACQYTVYNEDNRILLWTWT</sequence>
<dbReference type="PANTHER" id="PTHR42101">
    <property type="entry name" value="CHROMOSOME 16, WHOLE GENOME SHOTGUN SEQUENCE"/>
    <property type="match status" value="1"/>
</dbReference>
<dbReference type="PANTHER" id="PTHR42101:SF1">
    <property type="entry name" value="LOW TEMPERATURE REQUIREMENT A"/>
    <property type="match status" value="1"/>
</dbReference>
<keyword evidence="2" id="KW-1185">Reference proteome</keyword>
<name>A0ABZ1CNW1_9TREE</name>
<reference evidence="1 2" key="1">
    <citation type="submission" date="2024-01" db="EMBL/GenBank/DDBJ databases">
        <title>Comparative genomics of Cryptococcus and Kwoniella reveals pathogenesis evolution and contrasting modes of karyotype evolution via chromosome fusion or intercentromeric recombination.</title>
        <authorList>
            <person name="Coelho M.A."/>
            <person name="David-Palma M."/>
            <person name="Shea T."/>
            <person name="Bowers K."/>
            <person name="McGinley-Smith S."/>
            <person name="Mohammad A.W."/>
            <person name="Gnirke A."/>
            <person name="Yurkov A.M."/>
            <person name="Nowrousian M."/>
            <person name="Sun S."/>
            <person name="Cuomo C.A."/>
            <person name="Heitman J."/>
        </authorList>
    </citation>
    <scope>NUCLEOTIDE SEQUENCE [LARGE SCALE GENOMIC DNA]</scope>
    <source>
        <strain evidence="1">CBS 11374</strain>
    </source>
</reference>
<dbReference type="GeneID" id="87952463"/>
<evidence type="ECO:0000313" key="1">
    <source>
        <dbReference type="EMBL" id="WRT63427.1"/>
    </source>
</evidence>
<evidence type="ECO:0000313" key="2">
    <source>
        <dbReference type="Proteomes" id="UP001329825"/>
    </source>
</evidence>
<dbReference type="EMBL" id="CP141881">
    <property type="protein sequence ID" value="WRT63427.1"/>
    <property type="molecule type" value="Genomic_DNA"/>
</dbReference>
<dbReference type="Proteomes" id="UP001329825">
    <property type="component" value="Chromosome 1"/>
</dbReference>
<dbReference type="RefSeq" id="XP_062788167.1">
    <property type="nucleotide sequence ID" value="XM_062932116.1"/>
</dbReference>
<organism evidence="1 2">
    <name type="scientific">Kwoniella shivajii</name>
    <dbReference type="NCBI Taxonomy" id="564305"/>
    <lineage>
        <taxon>Eukaryota</taxon>
        <taxon>Fungi</taxon>
        <taxon>Dikarya</taxon>
        <taxon>Basidiomycota</taxon>
        <taxon>Agaricomycotina</taxon>
        <taxon>Tremellomycetes</taxon>
        <taxon>Tremellales</taxon>
        <taxon>Cryptococcaceae</taxon>
        <taxon>Kwoniella</taxon>
    </lineage>
</organism>
<proteinExistence type="predicted"/>
<accession>A0ABZ1CNW1</accession>
<protein>
    <submittedName>
        <fullName evidence="1">Uncharacterized protein</fullName>
    </submittedName>
</protein>
<gene>
    <name evidence="1" type="ORF">IL334_000332</name>
</gene>